<dbReference type="Gene3D" id="6.10.20.40">
    <property type="entry name" value="TEA/ATTS domain"/>
    <property type="match status" value="1"/>
</dbReference>
<evidence type="ECO:0000256" key="4">
    <source>
        <dbReference type="ARBA" id="ARBA00023163"/>
    </source>
</evidence>
<dbReference type="InterPro" id="IPR000818">
    <property type="entry name" value="TEA/ATTS_dom"/>
</dbReference>
<keyword evidence="4" id="KW-0804">Transcription</keyword>
<name>F8P4G8_SERL9</name>
<feature type="DNA-binding region" description="TEA" evidence="6">
    <location>
        <begin position="12"/>
        <end position="104"/>
    </location>
</feature>
<evidence type="ECO:0000256" key="5">
    <source>
        <dbReference type="ARBA" id="ARBA00023242"/>
    </source>
</evidence>
<keyword evidence="5" id="KW-0539">Nucleus</keyword>
<dbReference type="RefSeq" id="XP_007321292.1">
    <property type="nucleotide sequence ID" value="XM_007321230.1"/>
</dbReference>
<dbReference type="Proteomes" id="UP000008064">
    <property type="component" value="Unassembled WGS sequence"/>
</dbReference>
<dbReference type="EMBL" id="GL945438">
    <property type="protein sequence ID" value="EGO21506.1"/>
    <property type="molecule type" value="Genomic_DNA"/>
</dbReference>
<reference evidence="9" key="1">
    <citation type="submission" date="2011-04" db="EMBL/GenBank/DDBJ databases">
        <title>Evolution of plant cell wall degrading machinery underlies the functional diversity of forest fungi.</title>
        <authorList>
            <consortium name="US DOE Joint Genome Institute (JGI-PGF)"/>
            <person name="Eastwood D.C."/>
            <person name="Floudas D."/>
            <person name="Binder M."/>
            <person name="Majcherczyk A."/>
            <person name="Schneider P."/>
            <person name="Aerts A."/>
            <person name="Asiegbu F.O."/>
            <person name="Baker S.E."/>
            <person name="Barry K."/>
            <person name="Bendiksby M."/>
            <person name="Blumentritt M."/>
            <person name="Coutinho P.M."/>
            <person name="Cullen D."/>
            <person name="Cullen D."/>
            <person name="Gathman A."/>
            <person name="Goodell B."/>
            <person name="Henrissat B."/>
            <person name="Ihrmark K."/>
            <person name="Kauserud H."/>
            <person name="Kohler A."/>
            <person name="LaButti K."/>
            <person name="Lapidus A."/>
            <person name="Lavin J.L."/>
            <person name="Lee Y.-H."/>
            <person name="Lindquist E."/>
            <person name="Lilly W."/>
            <person name="Lucas S."/>
            <person name="Morin E."/>
            <person name="Murat C."/>
            <person name="Oguiza J.A."/>
            <person name="Park J."/>
            <person name="Pisabarro A.G."/>
            <person name="Riley R."/>
            <person name="Rosling A."/>
            <person name="Salamov A."/>
            <person name="Schmidt O."/>
            <person name="Schmutz J."/>
            <person name="Skrede I."/>
            <person name="Stenlid J."/>
            <person name="Wiebenga A."/>
            <person name="Xie X."/>
            <person name="Kues U."/>
            <person name="Hibbett D.S."/>
            <person name="Hoffmeister D."/>
            <person name="Hogberg N."/>
            <person name="Martin F."/>
            <person name="Grigoriev I.V."/>
            <person name="Watkinson S.C."/>
        </authorList>
    </citation>
    <scope>NUCLEOTIDE SEQUENCE</scope>
    <source>
        <strain evidence="9">S7.9</strain>
    </source>
</reference>
<dbReference type="GO" id="GO:0000978">
    <property type="term" value="F:RNA polymerase II cis-regulatory region sequence-specific DNA binding"/>
    <property type="evidence" value="ECO:0007669"/>
    <property type="project" value="TreeGrafter"/>
</dbReference>
<evidence type="ECO:0000259" key="8">
    <source>
        <dbReference type="PROSITE" id="PS51088"/>
    </source>
</evidence>
<feature type="domain" description="TEA" evidence="8">
    <location>
        <begin position="12"/>
        <end position="104"/>
    </location>
</feature>
<dbReference type="GeneID" id="18815429"/>
<feature type="region of interest" description="Disordered" evidence="7">
    <location>
        <begin position="181"/>
        <end position="214"/>
    </location>
</feature>
<organism>
    <name type="scientific">Serpula lacrymans var. lacrymans (strain S7.9)</name>
    <name type="common">Dry rot fungus</name>
    <dbReference type="NCBI Taxonomy" id="578457"/>
    <lineage>
        <taxon>Eukaryota</taxon>
        <taxon>Fungi</taxon>
        <taxon>Dikarya</taxon>
        <taxon>Basidiomycota</taxon>
        <taxon>Agaricomycotina</taxon>
        <taxon>Agaricomycetes</taxon>
        <taxon>Agaricomycetidae</taxon>
        <taxon>Boletales</taxon>
        <taxon>Coniophorineae</taxon>
        <taxon>Serpulaceae</taxon>
        <taxon>Serpula</taxon>
    </lineage>
</organism>
<dbReference type="PANTHER" id="PTHR11834:SF0">
    <property type="entry name" value="PROTEIN SCALLOPED"/>
    <property type="match status" value="1"/>
</dbReference>
<dbReference type="GO" id="GO:0005667">
    <property type="term" value="C:transcription regulator complex"/>
    <property type="evidence" value="ECO:0007669"/>
    <property type="project" value="TreeGrafter"/>
</dbReference>
<feature type="region of interest" description="Disordered" evidence="7">
    <location>
        <begin position="318"/>
        <end position="361"/>
    </location>
</feature>
<feature type="compositionally biased region" description="Polar residues" evidence="7">
    <location>
        <begin position="332"/>
        <end position="361"/>
    </location>
</feature>
<evidence type="ECO:0000313" key="9">
    <source>
        <dbReference type="EMBL" id="EGO21506.1"/>
    </source>
</evidence>
<sequence>MSIAAAAQNSKSSRYEDIWTEDVHTAFMEAVAIYPPMGKRRLKYYQLPKEAVNSEDIDSIPSRIKSFGRCQLIQSYILHKTGKNRTRKQVSSHLQRLKKIHRGDSTSLSYSDTAASVVNDCVIVRTLLSELPRSPSTFTLSNVSGSDDLEQPLHNGPPFNPNFFSSCDYQPPDFLLDEEHTRRHASAPCSPLASANRPPNHQATPGSEKSTENEYPGYRYHALQPIDLEDPQSYPPYHLELSTTYPSMSMRRLASNIPVSHDQLEPPRSAFPFQMFCTGDPQTQYNPLHHDSSGFTMVGLPCSDLLTPVEQLLPIPLQPPQAFRQEKKRNPQETSGFRWTWSSSSPHNLSVPPSSHQNTSPEQCADLCAAQSYVQPLSEIYRFTSRFNLGHASYSSLPKRLSYLHPQNTISFPSASSPLVSMDHSTSNVLSSRMHMSVSLAEDPPASPLIIKPTPLYPAAYSQPENQTATGSSVSPI</sequence>
<evidence type="ECO:0000256" key="6">
    <source>
        <dbReference type="PROSITE-ProRule" id="PRU00505"/>
    </source>
</evidence>
<evidence type="ECO:0000256" key="1">
    <source>
        <dbReference type="ARBA" id="ARBA00004123"/>
    </source>
</evidence>
<dbReference type="PROSITE" id="PS51088">
    <property type="entry name" value="TEA_2"/>
    <property type="match status" value="1"/>
</dbReference>
<dbReference type="GO" id="GO:0005634">
    <property type="term" value="C:nucleus"/>
    <property type="evidence" value="ECO:0007669"/>
    <property type="project" value="UniProtKB-SubCell"/>
</dbReference>
<dbReference type="HOGENOM" id="CLU_572611_0_0_1"/>
<dbReference type="Pfam" id="PF01285">
    <property type="entry name" value="TEA"/>
    <property type="match status" value="1"/>
</dbReference>
<proteinExistence type="inferred from homology"/>
<dbReference type="InterPro" id="IPR038096">
    <property type="entry name" value="TEA/ATTS_sf"/>
</dbReference>
<comment type="similarity">
    <text evidence="2">Belongs to the TEC1 family.</text>
</comment>
<protein>
    <recommendedName>
        <fullName evidence="8">TEA domain-containing protein</fullName>
    </recommendedName>
</protein>
<dbReference type="SMART" id="SM00426">
    <property type="entry name" value="TEA"/>
    <property type="match status" value="1"/>
</dbReference>
<dbReference type="OrthoDB" id="10006572at2759"/>
<feature type="compositionally biased region" description="Polar residues" evidence="7">
    <location>
        <begin position="197"/>
        <end position="208"/>
    </location>
</feature>
<evidence type="ECO:0000256" key="7">
    <source>
        <dbReference type="SAM" id="MobiDB-lite"/>
    </source>
</evidence>
<accession>F8P4G8</accession>
<dbReference type="AlphaFoldDB" id="F8P4G8"/>
<dbReference type="PANTHER" id="PTHR11834">
    <property type="entry name" value="TRANSCRIPTIONAL ENHANCER FACTOR TEF RELATED"/>
    <property type="match status" value="1"/>
</dbReference>
<dbReference type="KEGG" id="sla:SERLADRAFT_440761"/>
<evidence type="ECO:0000256" key="2">
    <source>
        <dbReference type="ARBA" id="ARBA00008421"/>
    </source>
</evidence>
<gene>
    <name evidence="9" type="ORF">SERLADRAFT_440761</name>
</gene>
<dbReference type="InterPro" id="IPR050937">
    <property type="entry name" value="TEC1_TEAD_TF"/>
</dbReference>
<comment type="subcellular location">
    <subcellularLocation>
        <location evidence="1">Nucleus</location>
    </subcellularLocation>
</comment>
<keyword evidence="3" id="KW-0805">Transcription regulation</keyword>
<evidence type="ECO:0000256" key="3">
    <source>
        <dbReference type="ARBA" id="ARBA00023015"/>
    </source>
</evidence>
<dbReference type="GO" id="GO:0000981">
    <property type="term" value="F:DNA-binding transcription factor activity, RNA polymerase II-specific"/>
    <property type="evidence" value="ECO:0007669"/>
    <property type="project" value="TreeGrafter"/>
</dbReference>